<dbReference type="Proteomes" id="UP001501624">
    <property type="component" value="Unassembled WGS sequence"/>
</dbReference>
<reference evidence="3" key="1">
    <citation type="journal article" date="2019" name="Int. J. Syst. Evol. Microbiol.">
        <title>The Global Catalogue of Microorganisms (GCM) 10K type strain sequencing project: providing services to taxonomists for standard genome sequencing and annotation.</title>
        <authorList>
            <consortium name="The Broad Institute Genomics Platform"/>
            <consortium name="The Broad Institute Genome Sequencing Center for Infectious Disease"/>
            <person name="Wu L."/>
            <person name="Ma J."/>
        </authorList>
    </citation>
    <scope>NUCLEOTIDE SEQUENCE [LARGE SCALE GENOMIC DNA]</scope>
    <source>
        <strain evidence="3">JCM 17017</strain>
    </source>
</reference>
<keyword evidence="1" id="KW-0472">Membrane</keyword>
<feature type="transmembrane region" description="Helical" evidence="1">
    <location>
        <begin position="47"/>
        <end position="65"/>
    </location>
</feature>
<organism evidence="2 3">
    <name type="scientific">Amycolatopsis tucumanensis</name>
    <dbReference type="NCBI Taxonomy" id="401106"/>
    <lineage>
        <taxon>Bacteria</taxon>
        <taxon>Bacillati</taxon>
        <taxon>Actinomycetota</taxon>
        <taxon>Actinomycetes</taxon>
        <taxon>Pseudonocardiales</taxon>
        <taxon>Pseudonocardiaceae</taxon>
        <taxon>Amycolatopsis</taxon>
    </lineage>
</organism>
<comment type="caution">
    <text evidence="2">The sequence shown here is derived from an EMBL/GenBank/DDBJ whole genome shotgun (WGS) entry which is preliminary data.</text>
</comment>
<accession>A0ABP7IYC9</accession>
<evidence type="ECO:0000313" key="3">
    <source>
        <dbReference type="Proteomes" id="UP001501624"/>
    </source>
</evidence>
<keyword evidence="1" id="KW-0812">Transmembrane</keyword>
<keyword evidence="3" id="KW-1185">Reference proteome</keyword>
<keyword evidence="1" id="KW-1133">Transmembrane helix</keyword>
<dbReference type="RefSeq" id="WP_237336463.1">
    <property type="nucleotide sequence ID" value="NZ_BAABCM010000008.1"/>
</dbReference>
<proteinExistence type="predicted"/>
<gene>
    <name evidence="2" type="ORF">GCM10022380_55130</name>
</gene>
<dbReference type="EMBL" id="BAABCM010000008">
    <property type="protein sequence ID" value="GAA3829528.1"/>
    <property type="molecule type" value="Genomic_DNA"/>
</dbReference>
<evidence type="ECO:0000256" key="1">
    <source>
        <dbReference type="SAM" id="Phobius"/>
    </source>
</evidence>
<protein>
    <submittedName>
        <fullName evidence="2">Uncharacterized protein</fullName>
    </submittedName>
</protein>
<sequence>MNNAQKARWIVGTLLFVQGFGSAVTDALWNTTFGVAGLLRAAGLPGWFDYVAGTVGAILLIWALTRTSRANGRA</sequence>
<name>A0ABP7IYC9_9PSEU</name>
<evidence type="ECO:0000313" key="2">
    <source>
        <dbReference type="EMBL" id="GAA3829528.1"/>
    </source>
</evidence>